<sequence length="96" mass="9486">MAAGGDVVEEVAVAVGSAVGIEPGAGGDPLVGDGGVDGAADDSHVGVGGERFQMGVQSRSWNAASATTVTPAYARPPRTASAYHCAQLCTVQQRTS</sequence>
<gene>
    <name evidence="2" type="ordered locus">Francci3_2265</name>
</gene>
<dbReference type="STRING" id="106370.Francci3_2265"/>
<reference evidence="2 3" key="1">
    <citation type="journal article" date="2007" name="Genome Res.">
        <title>Genome characteristics of facultatively symbiotic Frankia sp. strains reflect host range and host plant biogeography.</title>
        <authorList>
            <person name="Normand P."/>
            <person name="Lapierre P."/>
            <person name="Tisa L.S."/>
            <person name="Gogarten J.P."/>
            <person name="Alloisio N."/>
            <person name="Bagnarol E."/>
            <person name="Bassi C.A."/>
            <person name="Berry A.M."/>
            <person name="Bickhart D.M."/>
            <person name="Choisne N."/>
            <person name="Couloux A."/>
            <person name="Cournoyer B."/>
            <person name="Cruveiller S."/>
            <person name="Daubin V."/>
            <person name="Demange N."/>
            <person name="Francino M.P."/>
            <person name="Goltsman E."/>
            <person name="Huang Y."/>
            <person name="Kopp O.R."/>
            <person name="Labarre L."/>
            <person name="Lapidus A."/>
            <person name="Lavire C."/>
            <person name="Marechal J."/>
            <person name="Martinez M."/>
            <person name="Mastronunzio J.E."/>
            <person name="Mullin B.C."/>
            <person name="Niemann J."/>
            <person name="Pujic P."/>
            <person name="Rawnsley T."/>
            <person name="Rouy Z."/>
            <person name="Schenowitz C."/>
            <person name="Sellstedt A."/>
            <person name="Tavares F."/>
            <person name="Tomkins J.P."/>
            <person name="Vallenet D."/>
            <person name="Valverde C."/>
            <person name="Wall L.G."/>
            <person name="Wang Y."/>
            <person name="Medigue C."/>
            <person name="Benson D.R."/>
        </authorList>
    </citation>
    <scope>NUCLEOTIDE SEQUENCE [LARGE SCALE GENOMIC DNA]</scope>
    <source>
        <strain evidence="3">DSM 45818 / CECT 9043 / CcI3</strain>
    </source>
</reference>
<protein>
    <submittedName>
        <fullName evidence="2">Uncharacterized protein</fullName>
    </submittedName>
</protein>
<keyword evidence="3" id="KW-1185">Reference proteome</keyword>
<organism evidence="2 3">
    <name type="scientific">Frankia casuarinae (strain DSM 45818 / CECT 9043 / HFP020203 / CcI3)</name>
    <dbReference type="NCBI Taxonomy" id="106370"/>
    <lineage>
        <taxon>Bacteria</taxon>
        <taxon>Bacillati</taxon>
        <taxon>Actinomycetota</taxon>
        <taxon>Actinomycetes</taxon>
        <taxon>Frankiales</taxon>
        <taxon>Frankiaceae</taxon>
        <taxon>Frankia</taxon>
    </lineage>
</organism>
<evidence type="ECO:0000313" key="2">
    <source>
        <dbReference type="EMBL" id="ABD11633.1"/>
    </source>
</evidence>
<evidence type="ECO:0000313" key="3">
    <source>
        <dbReference type="Proteomes" id="UP000001937"/>
    </source>
</evidence>
<feature type="compositionally biased region" description="Gly residues" evidence="1">
    <location>
        <begin position="23"/>
        <end position="37"/>
    </location>
</feature>
<dbReference type="HOGENOM" id="CLU_2355623_0_0_11"/>
<dbReference type="KEGG" id="fra:Francci3_2265"/>
<dbReference type="Proteomes" id="UP000001937">
    <property type="component" value="Chromosome"/>
</dbReference>
<name>Q2JAQ9_FRACC</name>
<dbReference type="AlphaFoldDB" id="Q2JAQ9"/>
<evidence type="ECO:0000256" key="1">
    <source>
        <dbReference type="SAM" id="MobiDB-lite"/>
    </source>
</evidence>
<feature type="region of interest" description="Disordered" evidence="1">
    <location>
        <begin position="23"/>
        <end position="43"/>
    </location>
</feature>
<proteinExistence type="predicted"/>
<dbReference type="EMBL" id="CP000249">
    <property type="protein sequence ID" value="ABD11633.1"/>
    <property type="molecule type" value="Genomic_DNA"/>
</dbReference>
<accession>Q2JAQ9</accession>